<dbReference type="RefSeq" id="WP_203822738.1">
    <property type="nucleotide sequence ID" value="NZ_BAAABP010000059.1"/>
</dbReference>
<feature type="compositionally biased region" description="Low complexity" evidence="1">
    <location>
        <begin position="158"/>
        <end position="223"/>
    </location>
</feature>
<name>A0A919JB41_9ACTN</name>
<protein>
    <submittedName>
        <fullName evidence="3">Uncharacterized protein</fullName>
    </submittedName>
</protein>
<feature type="region of interest" description="Disordered" evidence="1">
    <location>
        <begin position="55"/>
        <end position="121"/>
    </location>
</feature>
<comment type="caution">
    <text evidence="3">The sequence shown here is derived from an EMBL/GenBank/DDBJ whole genome shotgun (WGS) entry which is preliminary data.</text>
</comment>
<feature type="compositionally biased region" description="Low complexity" evidence="1">
    <location>
        <begin position="93"/>
        <end position="115"/>
    </location>
</feature>
<feature type="transmembrane region" description="Helical" evidence="2">
    <location>
        <begin position="21"/>
        <end position="46"/>
    </location>
</feature>
<organism evidence="3 4">
    <name type="scientific">Paractinoplanes ferrugineus</name>
    <dbReference type="NCBI Taxonomy" id="113564"/>
    <lineage>
        <taxon>Bacteria</taxon>
        <taxon>Bacillati</taxon>
        <taxon>Actinomycetota</taxon>
        <taxon>Actinomycetes</taxon>
        <taxon>Micromonosporales</taxon>
        <taxon>Micromonosporaceae</taxon>
        <taxon>Paractinoplanes</taxon>
    </lineage>
</organism>
<sequence>MRHAYDPAGQSNPAHGQRQTFPGLVAGTVAVTVGGILGLGAIVYHFSAPDAAEQTTAAAEAGADDSTDPAPETAGPAAPADPGADVTEDVAVPGATTTGATLTGTAKAGPTKAGPMPTTAAQQGITSGAFCSPAGATGTTPAGLTMRCTRAAGESQARWRAGPAATTRPATTKPATRPATAAPTTKPATAPSTAPTTPAATRPTTTAPPVTETSTAAPPAAGG</sequence>
<evidence type="ECO:0000313" key="3">
    <source>
        <dbReference type="EMBL" id="GIE16393.1"/>
    </source>
</evidence>
<dbReference type="EMBL" id="BOMM01000085">
    <property type="protein sequence ID" value="GIE16393.1"/>
    <property type="molecule type" value="Genomic_DNA"/>
</dbReference>
<reference evidence="3" key="1">
    <citation type="submission" date="2021-01" db="EMBL/GenBank/DDBJ databases">
        <title>Whole genome shotgun sequence of Actinoplanes ferrugineus NBRC 15555.</title>
        <authorList>
            <person name="Komaki H."/>
            <person name="Tamura T."/>
        </authorList>
    </citation>
    <scope>NUCLEOTIDE SEQUENCE</scope>
    <source>
        <strain evidence="3">NBRC 15555</strain>
    </source>
</reference>
<gene>
    <name evidence="3" type="ORF">Afe05nite_82330</name>
</gene>
<feature type="region of interest" description="Disordered" evidence="1">
    <location>
        <begin position="151"/>
        <end position="223"/>
    </location>
</feature>
<keyword evidence="2" id="KW-0812">Transmembrane</keyword>
<feature type="compositionally biased region" description="Low complexity" evidence="1">
    <location>
        <begin position="68"/>
        <end position="85"/>
    </location>
</feature>
<proteinExistence type="predicted"/>
<keyword evidence="4" id="KW-1185">Reference proteome</keyword>
<evidence type="ECO:0000256" key="2">
    <source>
        <dbReference type="SAM" id="Phobius"/>
    </source>
</evidence>
<accession>A0A919JB41</accession>
<keyword evidence="2" id="KW-1133">Transmembrane helix</keyword>
<dbReference type="Proteomes" id="UP000598174">
    <property type="component" value="Unassembled WGS sequence"/>
</dbReference>
<dbReference type="AlphaFoldDB" id="A0A919JB41"/>
<evidence type="ECO:0000256" key="1">
    <source>
        <dbReference type="SAM" id="MobiDB-lite"/>
    </source>
</evidence>
<evidence type="ECO:0000313" key="4">
    <source>
        <dbReference type="Proteomes" id="UP000598174"/>
    </source>
</evidence>
<keyword evidence="2" id="KW-0472">Membrane</keyword>